<evidence type="ECO:0000313" key="2">
    <source>
        <dbReference type="EMBL" id="MBO2453242.1"/>
    </source>
</evidence>
<evidence type="ECO:0000259" key="1">
    <source>
        <dbReference type="Pfam" id="PF13699"/>
    </source>
</evidence>
<dbReference type="InterPro" id="IPR011047">
    <property type="entry name" value="Quinoprotein_ADH-like_sf"/>
</dbReference>
<name>A0A939PJ54_9ACTN</name>
<gene>
    <name evidence="2" type="ORF">J4573_39535</name>
</gene>
<dbReference type="EMBL" id="JAGEOJ010000019">
    <property type="protein sequence ID" value="MBO2453242.1"/>
    <property type="molecule type" value="Genomic_DNA"/>
</dbReference>
<dbReference type="Pfam" id="PF13699">
    <property type="entry name" value="eCIS_core"/>
    <property type="match status" value="1"/>
</dbReference>
<dbReference type="InterPro" id="IPR025295">
    <property type="entry name" value="eCIS_core_dom"/>
</dbReference>
<protein>
    <submittedName>
        <fullName evidence="2">DUF4157 domain-containing protein</fullName>
    </submittedName>
</protein>
<reference evidence="2" key="1">
    <citation type="submission" date="2021-03" db="EMBL/GenBank/DDBJ databases">
        <authorList>
            <person name="Kanchanasin P."/>
            <person name="Saeng-In P."/>
            <person name="Phongsopitanun W."/>
            <person name="Yuki M."/>
            <person name="Kudo T."/>
            <person name="Ohkuma M."/>
            <person name="Tanasupawat S."/>
        </authorList>
    </citation>
    <scope>NUCLEOTIDE SEQUENCE</scope>
    <source>
        <strain evidence="2">GKU 128</strain>
    </source>
</reference>
<feature type="domain" description="eCIS core" evidence="1">
    <location>
        <begin position="23"/>
        <end position="98"/>
    </location>
</feature>
<accession>A0A939PJ54</accession>
<dbReference type="RefSeq" id="WP_208261258.1">
    <property type="nucleotide sequence ID" value="NZ_JAGEOJ010000019.1"/>
</dbReference>
<dbReference type="Gene3D" id="2.120.10.70">
    <property type="entry name" value="Fucose-specific lectin"/>
    <property type="match status" value="2"/>
</dbReference>
<dbReference type="InterPro" id="IPR049756">
    <property type="entry name" value="PlcA-like_dom"/>
</dbReference>
<dbReference type="SUPFAM" id="SSF89372">
    <property type="entry name" value="Fucose-specific lectin"/>
    <property type="match status" value="2"/>
</dbReference>
<sequence length="1288" mass="138855">MSEIASAQIIQGIESSGNGQRLYADLREKLERGLGADLRAMRVHTGPVADGLARALGAEAFTVGSEVFFRDGAFRPGTPEGLWLLAHEAAHVAQRARGAMAASPWTVSRPGDPSERDADCGAAMVMTGRTWRGLSGAGVSSTMIHRHVSFEHRMLGDGPTKNLVEVSTGGPSRKEFLINQIKLLELWRYDPGKVTETDIKKLCKWIRTVRLGANGLLVTYGELNALPDYLSDAAALDSLDADIVLPILQVIRQEGYNQLTYLLTGEDPNKTFAGAAAQPWKLSLVNNIVETSELDDFTMGLGPAGQDHYQGLLARNACHFAPYSWYRWQASHLIARDLATQAHAKKDQELARRAWIFHGYADHFLEDSFAAGHLVNKTLVMQWFIEWAASHDLFVSDWESIKDITESAQPSLSGKWLYDPAYAGPSNDPQTAQEASALVGRVLASTVAPYGKTGQFAAYQNYLTFLTSAAAQLSAADLHDHYNSHSLWVSSAARTTPYEIWGDDTLFSGANGGTGVAATSETAQMSQQALLDILASGTTSITTEEIRRHFPTKASSSSTGLQDLKTWMTTQKSFCMERFEGFSATLETLLLGLASPRLGVVSQDQDFASVWSRSLPDCGFHPVNMLVHDDRVFAACNGYVYELDPVTSKVVHSLHLTEALAGVATNMATDGTFLYAGVHGYAYGIRLNGDWSRADWSQGLGGTLTYEEVNVLSAGGKLFAGCDGYVYELRPATGDRIHSLHLTATGAGAVTRLAADGTSLYAGVHGYAYGIRLNGDWSRADWSQGLGGKFTYEEVNLLSANAKLFAGCDGYVYELRPATGDRIHSLHLTATGAGSLTRLAADGTSLYAGVHGYAYGIRQNGAWSKPDWSQGLGGKATYDKVSVLTAGGRLFAGCDGYVYQLNPDDGNVQHKLLLTYLVGIGDYDTRLAARGPNLYAGVNGYADKLLVNDVSPTGTLFHASGDSKGWRAWKPNFDGAPQRMQAVCGFSAGSGTTLTFAVGVDGTLYRDWLDKDGWHGWTPDFDKAAKMLDVAGVAGYFGLELFGIGLDGTLWHDHTQGGRWQGWKPDFDRAPKVQAVTVFGEQGTGYPQAFAIGIDGTLYYDRHDSGGWHGWTPNPGGIPVKVSAVYGASLTPSTADLFAIARDGTLYHGYRNAKGWQGWTPGFDGAPKLKAVTGAHTAPFSGEVFGIGLDGTLYRDHADRQGWHGWTPNFDGAPKARAVAGLAVADPAVDIRVFAITADGTLLHDYLDSAGTWHGWSPFGTNSPRASRLVYAQQGPFDTSEVFAISDA</sequence>
<dbReference type="SUPFAM" id="SSF50998">
    <property type="entry name" value="Quinoprotein alcohol dehydrogenase-like"/>
    <property type="match status" value="1"/>
</dbReference>
<dbReference type="Proteomes" id="UP000669179">
    <property type="component" value="Unassembled WGS sequence"/>
</dbReference>
<proteinExistence type="predicted"/>
<evidence type="ECO:0000313" key="3">
    <source>
        <dbReference type="Proteomes" id="UP000669179"/>
    </source>
</evidence>
<organism evidence="2 3">
    <name type="scientific">Actinomadura barringtoniae</name>
    <dbReference type="NCBI Taxonomy" id="1427535"/>
    <lineage>
        <taxon>Bacteria</taxon>
        <taxon>Bacillati</taxon>
        <taxon>Actinomycetota</taxon>
        <taxon>Actinomycetes</taxon>
        <taxon>Streptosporangiales</taxon>
        <taxon>Thermomonosporaceae</taxon>
        <taxon>Actinomadura</taxon>
    </lineage>
</organism>
<comment type="caution">
    <text evidence="2">The sequence shown here is derived from an EMBL/GenBank/DDBJ whole genome shotgun (WGS) entry which is preliminary data.</text>
</comment>
<keyword evidence="3" id="KW-1185">Reference proteome</keyword>
<dbReference type="CDD" id="cd22893">
    <property type="entry name" value="PlcA-like"/>
    <property type="match status" value="1"/>
</dbReference>